<accession>A0A8R1TTC8</accession>
<feature type="transmembrane region" description="Helical" evidence="2">
    <location>
        <begin position="349"/>
        <end position="375"/>
    </location>
</feature>
<evidence type="ECO:0000256" key="1">
    <source>
        <dbReference type="SAM" id="MobiDB-lite"/>
    </source>
</evidence>
<proteinExistence type="predicted"/>
<organism evidence="3 4">
    <name type="scientific">Onchocerca volvulus</name>
    <dbReference type="NCBI Taxonomy" id="6282"/>
    <lineage>
        <taxon>Eukaryota</taxon>
        <taxon>Metazoa</taxon>
        <taxon>Ecdysozoa</taxon>
        <taxon>Nematoda</taxon>
        <taxon>Chromadorea</taxon>
        <taxon>Rhabditida</taxon>
        <taxon>Spirurina</taxon>
        <taxon>Spiruromorpha</taxon>
        <taxon>Filarioidea</taxon>
        <taxon>Onchocercidae</taxon>
        <taxon>Onchocerca</taxon>
    </lineage>
</organism>
<dbReference type="OMA" id="PAFRIWT"/>
<protein>
    <recommendedName>
        <fullName evidence="5">Transmembrane protein</fullName>
    </recommendedName>
</protein>
<keyword evidence="2" id="KW-1133">Transmembrane helix</keyword>
<evidence type="ECO:0000313" key="3">
    <source>
        <dbReference type="EnsemblMetazoa" id="OVOC3975.1"/>
    </source>
</evidence>
<evidence type="ECO:0008006" key="5">
    <source>
        <dbReference type="Google" id="ProtNLM"/>
    </source>
</evidence>
<keyword evidence="4" id="KW-1185">Reference proteome</keyword>
<keyword evidence="2" id="KW-0812">Transmembrane</keyword>
<sequence>MTFFFNNHFKLNAPIRYIFITQILFSSFIVVVINEQLSFNSPSFQQSSYQRFDQSQQRGIQKNFQYQQQFPSYLQDLKKINPKLKNNYGEKFTNIPVHNFNGTNGALVTIKLQEYNNPNLALPNGYTCACPSGMQCPYLQESSITCFFSFTIIISASNQSAQIIESPFVMVPKSPINSGIWTNDNIVNMTVKPYTIDIIVYHLGVVINQATGSLEYFNHLTPIDTFVILLDNYQATAYGTTPNIMQRTINGQILGTTLQLTYYIQCINNKYGPNCDLNCTPVSSNNMHAAAACISVITGMYHSCKYAQDLIKVFDCTPCPYGLTANQMECDAPNIIPVIYDSVSPAFRIWTIVLGCLLGIAMIFIILLIIIFTMVQKRDKTSMPKRHNVRPSKTLLPWKHDEWQRSKTKATARDSGVSSRTATSEEPIENEYVRRNITSVGRREAHSLNFTDLFICSQYAFNSSIKLSFKSGLPYLFEADNR</sequence>
<reference evidence="4" key="1">
    <citation type="submission" date="2013-10" db="EMBL/GenBank/DDBJ databases">
        <title>Genome sequencing of Onchocerca volvulus.</title>
        <authorList>
            <person name="Cotton J."/>
            <person name="Tsai J."/>
            <person name="Stanley E."/>
            <person name="Tracey A."/>
            <person name="Holroyd N."/>
            <person name="Lustigman S."/>
            <person name="Berriman M."/>
        </authorList>
    </citation>
    <scope>NUCLEOTIDE SEQUENCE</scope>
</reference>
<keyword evidence="2" id="KW-0472">Membrane</keyword>
<evidence type="ECO:0000256" key="2">
    <source>
        <dbReference type="SAM" id="Phobius"/>
    </source>
</evidence>
<feature type="region of interest" description="Disordered" evidence="1">
    <location>
        <begin position="407"/>
        <end position="426"/>
    </location>
</feature>
<reference evidence="3" key="2">
    <citation type="submission" date="2022-06" db="UniProtKB">
        <authorList>
            <consortium name="EnsemblMetazoa"/>
        </authorList>
    </citation>
    <scope>IDENTIFICATION</scope>
</reference>
<dbReference type="Proteomes" id="UP000024404">
    <property type="component" value="Unassembled WGS sequence"/>
</dbReference>
<dbReference type="EnsemblMetazoa" id="OVOC3975.1">
    <property type="protein sequence ID" value="OVOC3975.1"/>
    <property type="gene ID" value="WBGene00240784"/>
</dbReference>
<evidence type="ECO:0000313" key="4">
    <source>
        <dbReference type="Proteomes" id="UP000024404"/>
    </source>
</evidence>
<name>A0A8R1TTC8_ONCVO</name>
<dbReference type="AlphaFoldDB" id="A0A8R1TTC8"/>
<dbReference type="EMBL" id="CMVM020000122">
    <property type="status" value="NOT_ANNOTATED_CDS"/>
    <property type="molecule type" value="Genomic_DNA"/>
</dbReference>